<evidence type="ECO:0000256" key="1">
    <source>
        <dbReference type="SAM" id="SignalP"/>
    </source>
</evidence>
<name>A0A024HMH5_PSEKB</name>
<organism evidence="2 3">
    <name type="scientific">Pseudomonas knackmussii (strain DSM 6978 / CCUG 54928 / LMG 23759 / B13)</name>
    <dbReference type="NCBI Taxonomy" id="1301098"/>
    <lineage>
        <taxon>Bacteria</taxon>
        <taxon>Pseudomonadati</taxon>
        <taxon>Pseudomonadota</taxon>
        <taxon>Gammaproteobacteria</taxon>
        <taxon>Pseudomonadales</taxon>
        <taxon>Pseudomonadaceae</taxon>
        <taxon>Pseudomonas</taxon>
    </lineage>
</organism>
<dbReference type="RefSeq" id="WP_043254209.1">
    <property type="nucleotide sequence ID" value="NZ_HG322950.1"/>
</dbReference>
<keyword evidence="3" id="KW-1185">Reference proteome</keyword>
<proteinExistence type="predicted"/>
<evidence type="ECO:0000313" key="2">
    <source>
        <dbReference type="EMBL" id="CDF85598.1"/>
    </source>
</evidence>
<dbReference type="KEGG" id="pkc:PKB_4273"/>
<dbReference type="HOGENOM" id="CLU_163360_2_1_6"/>
<reference evidence="2 3" key="2">
    <citation type="submission" date="2014-05" db="EMBL/GenBank/DDBJ databases">
        <title>Genome sequence of the 3-chlorobenzoate degrading bacterium Pseudomonas knackmussii B13 shows multiple evidence for horizontal gene transfer.</title>
        <authorList>
            <person name="Miyazaki R."/>
            <person name="Bertelli C."/>
            <person name="Falquet L."/>
            <person name="Robinson-Rechavi M."/>
            <person name="Gharib W."/>
            <person name="Roy S."/>
            <person name="Van der Meer J.R."/>
        </authorList>
    </citation>
    <scope>NUCLEOTIDE SEQUENCE [LARGE SCALE GENOMIC DNA]</scope>
    <source>
        <strain evidence="2 3">B13</strain>
    </source>
</reference>
<dbReference type="Pfam" id="PF10976">
    <property type="entry name" value="DUF2790"/>
    <property type="match status" value="1"/>
</dbReference>
<keyword evidence="1" id="KW-0732">Signal</keyword>
<dbReference type="InterPro" id="IPR021245">
    <property type="entry name" value="DUF2790"/>
</dbReference>
<dbReference type="EMBL" id="HG322950">
    <property type="protein sequence ID" value="CDF85598.1"/>
    <property type="molecule type" value="Genomic_DNA"/>
</dbReference>
<reference evidence="2 3" key="1">
    <citation type="submission" date="2013-03" db="EMBL/GenBank/DDBJ databases">
        <authorList>
            <person name="Linke B."/>
        </authorList>
    </citation>
    <scope>NUCLEOTIDE SEQUENCE [LARGE SCALE GENOMIC DNA]</scope>
    <source>
        <strain evidence="2 3">B13</strain>
    </source>
</reference>
<evidence type="ECO:0000313" key="3">
    <source>
        <dbReference type="Proteomes" id="UP000025241"/>
    </source>
</evidence>
<gene>
    <name evidence="2" type="ORF">PKB_4273</name>
</gene>
<feature type="chain" id="PRO_5001530104" description="DUF2790 domain-containing protein" evidence="1">
    <location>
        <begin position="22"/>
        <end position="86"/>
    </location>
</feature>
<sequence>MKIFRILFSLFIGIAAMQTYAGDRGPNDSKAAQDYTYGIKLDIRKVVSKSDVPDICGVVPMWMTYDDSQGRRHTIRYQVMGTCPNG</sequence>
<accession>A0A024HMH5</accession>
<dbReference type="AlphaFoldDB" id="A0A024HMH5"/>
<dbReference type="Proteomes" id="UP000025241">
    <property type="component" value="Chromosome I"/>
</dbReference>
<feature type="signal peptide" evidence="1">
    <location>
        <begin position="1"/>
        <end position="21"/>
    </location>
</feature>
<dbReference type="OrthoDB" id="6903763at2"/>
<evidence type="ECO:0008006" key="4">
    <source>
        <dbReference type="Google" id="ProtNLM"/>
    </source>
</evidence>
<dbReference type="Gene3D" id="2.30.140.50">
    <property type="entry name" value="Protein of unknown function DUF2790"/>
    <property type="match status" value="1"/>
</dbReference>
<protein>
    <recommendedName>
        <fullName evidence="4">DUF2790 domain-containing protein</fullName>
    </recommendedName>
</protein>